<dbReference type="AlphaFoldDB" id="A0A5B7H8X4"/>
<dbReference type="Proteomes" id="UP000324222">
    <property type="component" value="Unassembled WGS sequence"/>
</dbReference>
<name>A0A5B7H8X4_PORTR</name>
<sequence length="151" mass="16359">MYQTFTYSSPVLHFAALIHLLSSTSPSRQSFTYHVPILYPIVSFLSGPGVDNSCPSNSCLERGEASLSEASEHGAASQPANQPSLHLCSHLSSRPARAPPSRPARRQYAPGCVGVRVRRSPLAAYPLPTLIDWILAHLCGCLSPDHPRSRV</sequence>
<reference evidence="1 2" key="1">
    <citation type="submission" date="2019-05" db="EMBL/GenBank/DDBJ databases">
        <title>Another draft genome of Portunus trituberculatus and its Hox gene families provides insights of decapod evolution.</title>
        <authorList>
            <person name="Jeong J.-H."/>
            <person name="Song I."/>
            <person name="Kim S."/>
            <person name="Choi T."/>
            <person name="Kim D."/>
            <person name="Ryu S."/>
            <person name="Kim W."/>
        </authorList>
    </citation>
    <scope>NUCLEOTIDE SEQUENCE [LARGE SCALE GENOMIC DNA]</scope>
    <source>
        <tissue evidence="1">Muscle</tissue>
    </source>
</reference>
<gene>
    <name evidence="1" type="ORF">E2C01_059623</name>
</gene>
<keyword evidence="2" id="KW-1185">Reference proteome</keyword>
<evidence type="ECO:0000313" key="2">
    <source>
        <dbReference type="Proteomes" id="UP000324222"/>
    </source>
</evidence>
<organism evidence="1 2">
    <name type="scientific">Portunus trituberculatus</name>
    <name type="common">Swimming crab</name>
    <name type="synonym">Neptunus trituberculatus</name>
    <dbReference type="NCBI Taxonomy" id="210409"/>
    <lineage>
        <taxon>Eukaryota</taxon>
        <taxon>Metazoa</taxon>
        <taxon>Ecdysozoa</taxon>
        <taxon>Arthropoda</taxon>
        <taxon>Crustacea</taxon>
        <taxon>Multicrustacea</taxon>
        <taxon>Malacostraca</taxon>
        <taxon>Eumalacostraca</taxon>
        <taxon>Eucarida</taxon>
        <taxon>Decapoda</taxon>
        <taxon>Pleocyemata</taxon>
        <taxon>Brachyura</taxon>
        <taxon>Eubrachyura</taxon>
        <taxon>Portunoidea</taxon>
        <taxon>Portunidae</taxon>
        <taxon>Portuninae</taxon>
        <taxon>Portunus</taxon>
    </lineage>
</organism>
<comment type="caution">
    <text evidence="1">The sequence shown here is derived from an EMBL/GenBank/DDBJ whole genome shotgun (WGS) entry which is preliminary data.</text>
</comment>
<evidence type="ECO:0000313" key="1">
    <source>
        <dbReference type="EMBL" id="MPC65488.1"/>
    </source>
</evidence>
<protein>
    <submittedName>
        <fullName evidence="1">Uncharacterized protein</fullName>
    </submittedName>
</protein>
<dbReference type="EMBL" id="VSRR010023435">
    <property type="protein sequence ID" value="MPC65488.1"/>
    <property type="molecule type" value="Genomic_DNA"/>
</dbReference>
<accession>A0A5B7H8X4</accession>
<proteinExistence type="predicted"/>